<dbReference type="Proteomes" id="UP000660885">
    <property type="component" value="Unassembled WGS sequence"/>
</dbReference>
<dbReference type="RefSeq" id="WP_202833070.1">
    <property type="nucleotide sequence ID" value="NZ_JAETWB010000008.1"/>
</dbReference>
<name>A0ABS1U584_9PROT</name>
<dbReference type="EMBL" id="JAETWB010000008">
    <property type="protein sequence ID" value="MBL6079828.1"/>
    <property type="molecule type" value="Genomic_DNA"/>
</dbReference>
<protein>
    <submittedName>
        <fullName evidence="2">Outer membrane beta-barrel protein</fullName>
    </submittedName>
</protein>
<dbReference type="InterPro" id="IPR018759">
    <property type="entry name" value="BBP2_2"/>
</dbReference>
<feature type="signal peptide" evidence="1">
    <location>
        <begin position="1"/>
        <end position="24"/>
    </location>
</feature>
<gene>
    <name evidence="2" type="ORF">JMJ56_17555</name>
</gene>
<sequence length="448" mass="50195">MKSFRSWGVLGLLVAALPLGEAQAQLGDSPEVQRGITVVNRQRPDYDPLGVRLGGFTLNGGIEAGPGWDSNLFGRRSNVVSDGFAEERGNLNLRSNWTNHAVGVSANSANRQYFSQSQLDWNDWDIGGFGRYDFSADTALLGQYRHYRSHLDVYSFDVQATGIVQPVAYDSDEISVTGNTRFNRLGLIAQGVYRTFDFEERVIGTTPTPLLQDGFNVPQNGFNTARNSFNTVIGALGASYALAPGRNITAVVRVQDIKYTSSGSDFQNTAFNSQSVFDNPQNRNSFTWEALAGFDYDFDGVWQARLGLGWRHREYQGPIRPLEGPAVEAGLTYAPTQLTTVRFRLTRTIEESIRQDSVSYQRTQAGLTLDHEYLRNVLLQGDVLYDRREYESPNQTASDMVFTLTARYLLNRNASVVASYGYRRRLEATGGFREFDRNLLQVRLRFAI</sequence>
<comment type="caution">
    <text evidence="2">The sequence shown here is derived from an EMBL/GenBank/DDBJ whole genome shotgun (WGS) entry which is preliminary data.</text>
</comment>
<organism evidence="2 3">
    <name type="scientific">Belnapia arida</name>
    <dbReference type="NCBI Taxonomy" id="2804533"/>
    <lineage>
        <taxon>Bacteria</taxon>
        <taxon>Pseudomonadati</taxon>
        <taxon>Pseudomonadota</taxon>
        <taxon>Alphaproteobacteria</taxon>
        <taxon>Acetobacterales</taxon>
        <taxon>Roseomonadaceae</taxon>
        <taxon>Belnapia</taxon>
    </lineage>
</organism>
<feature type="chain" id="PRO_5045598463" evidence="1">
    <location>
        <begin position="25"/>
        <end position="448"/>
    </location>
</feature>
<accession>A0ABS1U584</accession>
<dbReference type="SUPFAM" id="SSF56935">
    <property type="entry name" value="Porins"/>
    <property type="match status" value="1"/>
</dbReference>
<reference evidence="2 3" key="1">
    <citation type="submission" date="2021-01" db="EMBL/GenBank/DDBJ databases">
        <title>Belnapia mucosa sp. nov. and Belnapia arida sp. nov., isolated from the Tabernas Desert (Almeria, Spain).</title>
        <authorList>
            <person name="Molina-Menor E."/>
            <person name="Vidal-Verdu A."/>
            <person name="Calonge A."/>
            <person name="Satari L."/>
            <person name="Pereto J."/>
            <person name="Porcar M."/>
        </authorList>
    </citation>
    <scope>NUCLEOTIDE SEQUENCE [LARGE SCALE GENOMIC DNA]</scope>
    <source>
        <strain evidence="2 3">T18</strain>
    </source>
</reference>
<evidence type="ECO:0000256" key="1">
    <source>
        <dbReference type="SAM" id="SignalP"/>
    </source>
</evidence>
<keyword evidence="3" id="KW-1185">Reference proteome</keyword>
<evidence type="ECO:0000313" key="3">
    <source>
        <dbReference type="Proteomes" id="UP000660885"/>
    </source>
</evidence>
<dbReference type="Pfam" id="PF10082">
    <property type="entry name" value="BBP2_2"/>
    <property type="match status" value="1"/>
</dbReference>
<evidence type="ECO:0000313" key="2">
    <source>
        <dbReference type="EMBL" id="MBL6079828.1"/>
    </source>
</evidence>
<keyword evidence="1" id="KW-0732">Signal</keyword>
<proteinExistence type="predicted"/>